<evidence type="ECO:0000256" key="1">
    <source>
        <dbReference type="ARBA" id="ARBA00001964"/>
    </source>
</evidence>
<keyword evidence="3" id="KW-0479">Metal-binding</keyword>
<proteinExistence type="predicted"/>
<dbReference type="InterPro" id="IPR033247">
    <property type="entry name" value="Transketolase_fam"/>
</dbReference>
<dbReference type="InterPro" id="IPR009014">
    <property type="entry name" value="Transketo_C/PFOR_II"/>
</dbReference>
<dbReference type="Proteomes" id="UP001554047">
    <property type="component" value="Unassembled WGS sequence"/>
</dbReference>
<dbReference type="PANTHER" id="PTHR43522:SF2">
    <property type="entry name" value="TRANSKETOLASE 1-RELATED"/>
    <property type="match status" value="1"/>
</dbReference>
<keyword evidence="8" id="KW-1185">Reference proteome</keyword>
<dbReference type="RefSeq" id="WP_366950432.1">
    <property type="nucleotide sequence ID" value="NZ_JBFDTA010000005.1"/>
</dbReference>
<dbReference type="SUPFAM" id="SSF52518">
    <property type="entry name" value="Thiamin diphosphate-binding fold (THDP-binding)"/>
    <property type="match status" value="1"/>
</dbReference>
<feature type="domain" description="Transketolase-like pyrimidine-binding" evidence="6">
    <location>
        <begin position="1"/>
        <end position="91"/>
    </location>
</feature>
<evidence type="ECO:0000256" key="3">
    <source>
        <dbReference type="ARBA" id="ARBA00022723"/>
    </source>
</evidence>
<keyword evidence="5" id="KW-0786">Thiamine pyrophosphate</keyword>
<dbReference type="PANTHER" id="PTHR43522">
    <property type="entry name" value="TRANSKETOLASE"/>
    <property type="match status" value="1"/>
</dbReference>
<reference evidence="7 8" key="1">
    <citation type="submission" date="2024-05" db="EMBL/GenBank/DDBJ databases">
        <title>Human gut microbiome strain richness.</title>
        <authorList>
            <person name="Chen-Liaw A."/>
        </authorList>
    </citation>
    <scope>NUCLEOTIDE SEQUENCE [LARGE SCALE GENOMIC DNA]</scope>
    <source>
        <strain evidence="7 8">J1100102st1_G3_J1100102_180507</strain>
    </source>
</reference>
<comment type="caution">
    <text evidence="7">The sequence shown here is derived from an EMBL/GenBank/DDBJ whole genome shotgun (WGS) entry which is preliminary data.</text>
</comment>
<dbReference type="Gene3D" id="3.40.50.920">
    <property type="match status" value="1"/>
</dbReference>
<dbReference type="SUPFAM" id="SSF52922">
    <property type="entry name" value="TK C-terminal domain-like"/>
    <property type="match status" value="1"/>
</dbReference>
<evidence type="ECO:0000256" key="2">
    <source>
        <dbReference type="ARBA" id="ARBA00022679"/>
    </source>
</evidence>
<keyword evidence="2" id="KW-0808">Transferase</keyword>
<dbReference type="Pfam" id="PF22613">
    <property type="entry name" value="Transketolase_C_1"/>
    <property type="match status" value="1"/>
</dbReference>
<dbReference type="InterPro" id="IPR005475">
    <property type="entry name" value="Transketolase-like_Pyr-bd"/>
</dbReference>
<name>A0ABV3M8H8_9ENTE</name>
<feature type="non-terminal residue" evidence="7">
    <location>
        <position position="1"/>
    </location>
</feature>
<accession>A0ABV3M8H8</accession>
<organism evidence="7 8">
    <name type="scientific">Enterococcus entomosocium</name>
    <dbReference type="NCBI Taxonomy" id="3034352"/>
    <lineage>
        <taxon>Bacteria</taxon>
        <taxon>Bacillati</taxon>
        <taxon>Bacillota</taxon>
        <taxon>Bacilli</taxon>
        <taxon>Lactobacillales</taxon>
        <taxon>Enterococcaceae</taxon>
        <taxon>Enterococcus</taxon>
    </lineage>
</organism>
<gene>
    <name evidence="7" type="ORF">AB1I55_01435</name>
</gene>
<dbReference type="CDD" id="cd07033">
    <property type="entry name" value="TPP_PYR_DXS_TK_like"/>
    <property type="match status" value="1"/>
</dbReference>
<dbReference type="InterPro" id="IPR029061">
    <property type="entry name" value="THDP-binding"/>
</dbReference>
<dbReference type="EMBL" id="JBFDTB010000002">
    <property type="protein sequence ID" value="MEW3464760.1"/>
    <property type="molecule type" value="Genomic_DNA"/>
</dbReference>
<protein>
    <submittedName>
        <fullName evidence="7">Transketolase C-terminal domain-containing protein</fullName>
    </submittedName>
</protein>
<evidence type="ECO:0000313" key="8">
    <source>
        <dbReference type="Proteomes" id="UP001554047"/>
    </source>
</evidence>
<dbReference type="InterPro" id="IPR055152">
    <property type="entry name" value="Transketolase-like_C_2"/>
</dbReference>
<dbReference type="Pfam" id="PF02779">
    <property type="entry name" value="Transket_pyr"/>
    <property type="match status" value="1"/>
</dbReference>
<evidence type="ECO:0000256" key="5">
    <source>
        <dbReference type="ARBA" id="ARBA00023052"/>
    </source>
</evidence>
<evidence type="ECO:0000313" key="7">
    <source>
        <dbReference type="EMBL" id="MEW3464760.1"/>
    </source>
</evidence>
<comment type="cofactor">
    <cofactor evidence="1">
        <name>thiamine diphosphate</name>
        <dbReference type="ChEBI" id="CHEBI:58937"/>
    </cofactor>
</comment>
<dbReference type="SMART" id="SM00861">
    <property type="entry name" value="Transket_pyr"/>
    <property type="match status" value="1"/>
</dbReference>
<evidence type="ECO:0000256" key="4">
    <source>
        <dbReference type="ARBA" id="ARBA00022842"/>
    </source>
</evidence>
<dbReference type="Gene3D" id="3.40.50.970">
    <property type="match status" value="1"/>
</dbReference>
<keyword evidence="4" id="KW-0460">Magnesium</keyword>
<sequence>FVFVDYLRPAVRLSAIQHAPVIYVLTHDSVAVGEDGPTHEPIEQLASVRCMPNVQVIRPADGNETRAAWKLALTTTDKPTVLVLSRQNLPVIEGTQTGADENVAKGGYVISKQAGETPAGILIATGSEVNLAVQAQAKLAEEGIDVSVVSLPSFDLFEAQSSEYKESVLPKAVKKRVAIEAASPFGWERYTGCHGKVIAIDHFGASAPGDKVLAEFGFSVENVVNTFNSL</sequence>
<evidence type="ECO:0000259" key="6">
    <source>
        <dbReference type="SMART" id="SM00861"/>
    </source>
</evidence>
<dbReference type="InterPro" id="IPR020826">
    <property type="entry name" value="Transketolase_BS"/>
</dbReference>
<dbReference type="PROSITE" id="PS00802">
    <property type="entry name" value="TRANSKETOLASE_2"/>
    <property type="match status" value="1"/>
</dbReference>